<dbReference type="PANTHER" id="PTHR45712">
    <property type="entry name" value="AGAP008170-PA"/>
    <property type="match status" value="1"/>
</dbReference>
<dbReference type="Pfam" id="PF00431">
    <property type="entry name" value="CUB"/>
    <property type="match status" value="1"/>
</dbReference>
<protein>
    <recommendedName>
        <fullName evidence="11">Ig-like domain-containing protein</fullName>
    </recommendedName>
</protein>
<keyword evidence="3" id="KW-0677">Repeat</keyword>
<evidence type="ECO:0008006" key="11">
    <source>
        <dbReference type="Google" id="ProtNLM"/>
    </source>
</evidence>
<evidence type="ECO:0000256" key="5">
    <source>
        <dbReference type="PROSITE-ProRule" id="PRU00059"/>
    </source>
</evidence>
<dbReference type="Gene3D" id="2.60.120.290">
    <property type="entry name" value="Spermadhesin, CUB domain"/>
    <property type="match status" value="1"/>
</dbReference>
<dbReference type="InterPro" id="IPR000859">
    <property type="entry name" value="CUB_dom"/>
</dbReference>
<dbReference type="SMART" id="SM00365">
    <property type="entry name" value="LRR_SD22"/>
    <property type="match status" value="6"/>
</dbReference>
<dbReference type="InterPro" id="IPR001611">
    <property type="entry name" value="Leu-rich_rpt"/>
</dbReference>
<dbReference type="SUPFAM" id="SSF48726">
    <property type="entry name" value="Immunoglobulin"/>
    <property type="match status" value="1"/>
</dbReference>
<dbReference type="Gene3D" id="2.60.40.10">
    <property type="entry name" value="Immunoglobulins"/>
    <property type="match status" value="1"/>
</dbReference>
<accession>A0A9W9ZQU3</accession>
<dbReference type="CDD" id="cd00041">
    <property type="entry name" value="CUB"/>
    <property type="match status" value="1"/>
</dbReference>
<dbReference type="SUPFAM" id="SSF49854">
    <property type="entry name" value="Spermadhesin, CUB domain"/>
    <property type="match status" value="1"/>
</dbReference>
<evidence type="ECO:0000256" key="6">
    <source>
        <dbReference type="SAM" id="SignalP"/>
    </source>
</evidence>
<evidence type="ECO:0000256" key="3">
    <source>
        <dbReference type="ARBA" id="ARBA00022737"/>
    </source>
</evidence>
<dbReference type="InterPro" id="IPR036179">
    <property type="entry name" value="Ig-like_dom_sf"/>
</dbReference>
<evidence type="ECO:0000313" key="9">
    <source>
        <dbReference type="EMBL" id="KAJ7385790.1"/>
    </source>
</evidence>
<dbReference type="EMBL" id="MU825879">
    <property type="protein sequence ID" value="KAJ7385790.1"/>
    <property type="molecule type" value="Genomic_DNA"/>
</dbReference>
<dbReference type="PROSITE" id="PS01180">
    <property type="entry name" value="CUB"/>
    <property type="match status" value="1"/>
</dbReference>
<name>A0A9W9ZQU3_9CNID</name>
<dbReference type="SMART" id="SM00369">
    <property type="entry name" value="LRR_TYP"/>
    <property type="match status" value="9"/>
</dbReference>
<dbReference type="SUPFAM" id="SSF52058">
    <property type="entry name" value="L domain-like"/>
    <property type="match status" value="1"/>
</dbReference>
<keyword evidence="1" id="KW-0433">Leucine-rich repeat</keyword>
<feature type="signal peptide" evidence="6">
    <location>
        <begin position="1"/>
        <end position="24"/>
    </location>
</feature>
<dbReference type="InterPro" id="IPR050333">
    <property type="entry name" value="SLRP"/>
</dbReference>
<dbReference type="SMART" id="SM00042">
    <property type="entry name" value="CUB"/>
    <property type="match status" value="1"/>
</dbReference>
<comment type="caution">
    <text evidence="9">The sequence shown here is derived from an EMBL/GenBank/DDBJ whole genome shotgun (WGS) entry which is preliminary data.</text>
</comment>
<comment type="caution">
    <text evidence="5">Lacks conserved residue(s) required for the propagation of feature annotation.</text>
</comment>
<dbReference type="InterPro" id="IPR032675">
    <property type="entry name" value="LRR_dom_sf"/>
</dbReference>
<proteinExistence type="predicted"/>
<evidence type="ECO:0000256" key="2">
    <source>
        <dbReference type="ARBA" id="ARBA00022729"/>
    </source>
</evidence>
<keyword evidence="4" id="KW-1015">Disulfide bond</keyword>
<sequence>MGMWLCSALLFIALSVWSLKVVYSAPCAFDVIFSSGGRVISYNSSLNASSCKDTEGCSCIITAPLGHHIRLEFDTFQLSDLMFDGWPVQDWLNVYDGNTTNDVLLGNFTGAMRPFTLQSSSRFMMVMLKRAAYYLRCTFEGVYTYSATKDKPKIKIPSRVVRTVPGHVLWCSAEGFPPINISLLKDSTTLDNTIGKVTSKIFKEGIYTCLARNEVGSDSREIRVTFVDCRNTCSKTDGKVVNGQIENIYSCIKTGSSIDIFKCLPTTATNLTLQWNKIGNVPRDAFRHMAALKFLNLEQNEISTFSPDAFEDLKELHELNLQHNHIRNLSANTFSSLTALQLLDLKFNKIQYLPTGIFSKLTNLRELNLASNTIQNLSAGIFSKQLNLWKLDLEYNMIEKLDERMLPELSDLRYLNLADNKIKNLSAGLFSNQKELSYLDLESNNIQCLPTGIFSKLTILQTLDLGYNKIEKLDERMLPELSDLRYLNLAGNKIKNLSAGLFSNQKELRYLFFAK</sequence>
<evidence type="ECO:0000313" key="10">
    <source>
        <dbReference type="Proteomes" id="UP001163046"/>
    </source>
</evidence>
<feature type="chain" id="PRO_5040832684" description="Ig-like domain-containing protein" evidence="6">
    <location>
        <begin position="25"/>
        <end position="515"/>
    </location>
</feature>
<dbReference type="PROSITE" id="PS50835">
    <property type="entry name" value="IG_LIKE"/>
    <property type="match status" value="1"/>
</dbReference>
<keyword evidence="10" id="KW-1185">Reference proteome</keyword>
<keyword evidence="2 6" id="KW-0732">Signal</keyword>
<evidence type="ECO:0000259" key="7">
    <source>
        <dbReference type="PROSITE" id="PS01180"/>
    </source>
</evidence>
<dbReference type="FunFam" id="3.80.10.10:FF:001164">
    <property type="entry name" value="GH01279p"/>
    <property type="match status" value="2"/>
</dbReference>
<dbReference type="GO" id="GO:0005615">
    <property type="term" value="C:extracellular space"/>
    <property type="evidence" value="ECO:0007669"/>
    <property type="project" value="TreeGrafter"/>
</dbReference>
<dbReference type="PROSITE" id="PS51450">
    <property type="entry name" value="LRR"/>
    <property type="match status" value="5"/>
</dbReference>
<reference evidence="9" key="1">
    <citation type="submission" date="2023-01" db="EMBL/GenBank/DDBJ databases">
        <title>Genome assembly of the deep-sea coral Lophelia pertusa.</title>
        <authorList>
            <person name="Herrera S."/>
            <person name="Cordes E."/>
        </authorList>
    </citation>
    <scope>NUCLEOTIDE SEQUENCE</scope>
    <source>
        <strain evidence="9">USNM1676648</strain>
        <tissue evidence="9">Polyp</tissue>
    </source>
</reference>
<evidence type="ECO:0000259" key="8">
    <source>
        <dbReference type="PROSITE" id="PS50835"/>
    </source>
</evidence>
<dbReference type="InterPro" id="IPR007110">
    <property type="entry name" value="Ig-like_dom"/>
</dbReference>
<dbReference type="Proteomes" id="UP001163046">
    <property type="component" value="Unassembled WGS sequence"/>
</dbReference>
<dbReference type="InterPro" id="IPR003591">
    <property type="entry name" value="Leu-rich_rpt_typical-subtyp"/>
</dbReference>
<dbReference type="AlphaFoldDB" id="A0A9W9ZQU3"/>
<dbReference type="OrthoDB" id="6249121at2759"/>
<dbReference type="Gene3D" id="3.80.10.10">
    <property type="entry name" value="Ribonuclease Inhibitor"/>
    <property type="match status" value="2"/>
</dbReference>
<dbReference type="InterPro" id="IPR013783">
    <property type="entry name" value="Ig-like_fold"/>
</dbReference>
<organism evidence="9 10">
    <name type="scientific">Desmophyllum pertusum</name>
    <dbReference type="NCBI Taxonomy" id="174260"/>
    <lineage>
        <taxon>Eukaryota</taxon>
        <taxon>Metazoa</taxon>
        <taxon>Cnidaria</taxon>
        <taxon>Anthozoa</taxon>
        <taxon>Hexacorallia</taxon>
        <taxon>Scleractinia</taxon>
        <taxon>Caryophylliina</taxon>
        <taxon>Caryophylliidae</taxon>
        <taxon>Desmophyllum</taxon>
    </lineage>
</organism>
<evidence type="ECO:0000256" key="1">
    <source>
        <dbReference type="ARBA" id="ARBA00022614"/>
    </source>
</evidence>
<dbReference type="InterPro" id="IPR035914">
    <property type="entry name" value="Sperma_CUB_dom_sf"/>
</dbReference>
<dbReference type="PANTHER" id="PTHR45712:SF22">
    <property type="entry name" value="INSULIN-LIKE GROWTH FACTOR-BINDING PROTEIN COMPLEX ACID LABILE SUBUNIT"/>
    <property type="match status" value="1"/>
</dbReference>
<feature type="domain" description="CUB" evidence="7">
    <location>
        <begin position="27"/>
        <end position="146"/>
    </location>
</feature>
<gene>
    <name evidence="9" type="ORF">OS493_013824</name>
</gene>
<evidence type="ECO:0000256" key="4">
    <source>
        <dbReference type="ARBA" id="ARBA00023157"/>
    </source>
</evidence>
<feature type="domain" description="Ig-like" evidence="8">
    <location>
        <begin position="152"/>
        <end position="225"/>
    </location>
</feature>
<dbReference type="Pfam" id="PF13855">
    <property type="entry name" value="LRR_8"/>
    <property type="match status" value="3"/>
</dbReference>